<organism evidence="1 2">
    <name type="scientific">Collimonas pratensis</name>
    <dbReference type="NCBI Taxonomy" id="279113"/>
    <lineage>
        <taxon>Bacteria</taxon>
        <taxon>Pseudomonadati</taxon>
        <taxon>Pseudomonadota</taxon>
        <taxon>Betaproteobacteria</taxon>
        <taxon>Burkholderiales</taxon>
        <taxon>Oxalobacteraceae</taxon>
        <taxon>Collimonas</taxon>
    </lineage>
</organism>
<protein>
    <submittedName>
        <fullName evidence="1">Uncharacterized protein</fullName>
    </submittedName>
</protein>
<evidence type="ECO:0000313" key="2">
    <source>
        <dbReference type="Proteomes" id="UP000074561"/>
    </source>
</evidence>
<gene>
    <name evidence="1" type="ORF">CPter91_3740</name>
</gene>
<reference evidence="1 2" key="1">
    <citation type="submission" date="2015-11" db="EMBL/GenBank/DDBJ databases">
        <title>Exploring the genomic traits of fungus-feeding bacterial genus Collimonas.</title>
        <authorList>
            <person name="Song C."/>
            <person name="Schmidt R."/>
            <person name="de Jager V."/>
            <person name="Krzyzanowska D."/>
            <person name="Jongedijk E."/>
            <person name="Cankar K."/>
            <person name="Beekwilder J."/>
            <person name="van Veen A."/>
            <person name="de Boer W."/>
            <person name="van Veen J.A."/>
            <person name="Garbeva P."/>
        </authorList>
    </citation>
    <scope>NUCLEOTIDE SEQUENCE [LARGE SCALE GENOMIC DNA]</scope>
    <source>
        <strain evidence="1 2">Ter91</strain>
    </source>
</reference>
<dbReference type="EMBL" id="CP013234">
    <property type="protein sequence ID" value="AMP06062.1"/>
    <property type="molecule type" value="Genomic_DNA"/>
</dbReference>
<dbReference type="Proteomes" id="UP000074561">
    <property type="component" value="Chromosome"/>
</dbReference>
<proteinExistence type="predicted"/>
<name>A0A127Q8X3_9BURK</name>
<evidence type="ECO:0000313" key="1">
    <source>
        <dbReference type="EMBL" id="AMP06062.1"/>
    </source>
</evidence>
<sequence>MSHDRSLIKKFKNMDLTMTTVKLHRHGAIRKIRLLQRVAVARPSAGRCKG</sequence>
<dbReference type="KEGG" id="cpra:CPter91_3740"/>
<dbReference type="AlphaFoldDB" id="A0A127Q8X3"/>
<accession>A0A127Q8X3</accession>